<evidence type="ECO:0000256" key="2">
    <source>
        <dbReference type="ARBA" id="ARBA00022771"/>
    </source>
</evidence>
<dbReference type="SMART" id="SM00249">
    <property type="entry name" value="PHD"/>
    <property type="match status" value="1"/>
</dbReference>
<feature type="compositionally biased region" description="Polar residues" evidence="5">
    <location>
        <begin position="136"/>
        <end position="151"/>
    </location>
</feature>
<name>V9DGK0_9EURO</name>
<evidence type="ECO:0000256" key="3">
    <source>
        <dbReference type="ARBA" id="ARBA00022833"/>
    </source>
</evidence>
<feature type="region of interest" description="Disordered" evidence="5">
    <location>
        <begin position="57"/>
        <end position="333"/>
    </location>
</feature>
<dbReference type="PROSITE" id="PS01359">
    <property type="entry name" value="ZF_PHD_1"/>
    <property type="match status" value="1"/>
</dbReference>
<sequence length="588" mass="63231">MAAPPTDPNGSSETNGYWGHVDELRQHTHDTFIMHPAVPPLSFQATCHRTNDRADLTTSNQANNLSPQAPFMPSADPGPGPRRELFPDILPQGHTPPPSIKDSIPNLRGGMPDFPKGAKPGPEDAQTDNDHDFEYSTPSSNVDQAPRSVSTAEHADSATIMVTGQVHTPGATGSATIAATKRNGSRRNKQYTLPDGSVVSGKGLGRGRPGIKRGPRKSQVGDQPSPQVMSVDGADASSPGRGPESKERKSPGSDFSLRWASSPEPAALDSEESSEEYNPTLHTRSGRQTQKPTPLTKTIAASASASASPSGKASRNTPNVNGSSTSTPSIKTHPKIKRRIYRGREQFALCEHCLRGHGPPGNVIVFCDACNKCWHQRCHEPQISKQTVADTKAEWYCSECDRILHGKKKEKKSTAKISAQPVVVAPPAVQQAPTYAGPLVGGRFLAPEQKLAYLKTLSKEDLVLRLLHASDLAPDLPIFQTLVPPAPPPVVMPQAQFTSTYVTPVSKVPSFRNKDGGEGDEVDEGYDGYYDEHAALYPKPGHGLQLPPESEDLHMLLEGKESKTFSHWQRSTPGPLFSGSGNIFSAAH</sequence>
<dbReference type="RefSeq" id="XP_008725359.1">
    <property type="nucleotide sequence ID" value="XM_008727137.1"/>
</dbReference>
<feature type="region of interest" description="Disordered" evidence="5">
    <location>
        <begin position="1"/>
        <end position="21"/>
    </location>
</feature>
<dbReference type="SUPFAM" id="SSF57903">
    <property type="entry name" value="FYVE/PHD zinc finger"/>
    <property type="match status" value="1"/>
</dbReference>
<feature type="compositionally biased region" description="Low complexity" evidence="5">
    <location>
        <begin position="300"/>
        <end position="314"/>
    </location>
</feature>
<dbReference type="Proteomes" id="UP000030678">
    <property type="component" value="Unassembled WGS sequence"/>
</dbReference>
<dbReference type="InterPro" id="IPR013083">
    <property type="entry name" value="Znf_RING/FYVE/PHD"/>
</dbReference>
<dbReference type="InterPro" id="IPR019787">
    <property type="entry name" value="Znf_PHD-finger"/>
</dbReference>
<dbReference type="InterPro" id="IPR011011">
    <property type="entry name" value="Znf_FYVE_PHD"/>
</dbReference>
<evidence type="ECO:0000256" key="1">
    <source>
        <dbReference type="ARBA" id="ARBA00022723"/>
    </source>
</evidence>
<reference evidence="7 8" key="1">
    <citation type="submission" date="2013-03" db="EMBL/GenBank/DDBJ databases">
        <title>The Genome Sequence of Cladophialophora carrionii CBS 160.54.</title>
        <authorList>
            <consortium name="The Broad Institute Genomics Platform"/>
            <person name="Cuomo C."/>
            <person name="de Hoog S."/>
            <person name="Gorbushina A."/>
            <person name="Walker B."/>
            <person name="Young S.K."/>
            <person name="Zeng Q."/>
            <person name="Gargeya S."/>
            <person name="Fitzgerald M."/>
            <person name="Haas B."/>
            <person name="Abouelleil A."/>
            <person name="Allen A.W."/>
            <person name="Alvarado L."/>
            <person name="Arachchi H.M."/>
            <person name="Berlin A.M."/>
            <person name="Chapman S.B."/>
            <person name="Gainer-Dewar J."/>
            <person name="Goldberg J."/>
            <person name="Griggs A."/>
            <person name="Gujja S."/>
            <person name="Hansen M."/>
            <person name="Howarth C."/>
            <person name="Imamovic A."/>
            <person name="Ireland A."/>
            <person name="Larimer J."/>
            <person name="McCowan C."/>
            <person name="Murphy C."/>
            <person name="Pearson M."/>
            <person name="Poon T.W."/>
            <person name="Priest M."/>
            <person name="Roberts A."/>
            <person name="Saif S."/>
            <person name="Shea T."/>
            <person name="Sisk P."/>
            <person name="Sykes S."/>
            <person name="Wortman J."/>
            <person name="Nusbaum C."/>
            <person name="Birren B."/>
        </authorList>
    </citation>
    <scope>NUCLEOTIDE SEQUENCE [LARGE SCALE GENOMIC DNA]</scope>
    <source>
        <strain evidence="7 8">CBS 160.54</strain>
    </source>
</reference>
<dbReference type="OrthoDB" id="5863171at2759"/>
<evidence type="ECO:0000313" key="8">
    <source>
        <dbReference type="Proteomes" id="UP000030678"/>
    </source>
</evidence>
<feature type="compositionally biased region" description="Polar residues" evidence="5">
    <location>
        <begin position="315"/>
        <end position="330"/>
    </location>
</feature>
<proteinExistence type="predicted"/>
<dbReference type="Pfam" id="PF00628">
    <property type="entry name" value="PHD"/>
    <property type="match status" value="1"/>
</dbReference>
<gene>
    <name evidence="7" type="ORF">G647_02791</name>
</gene>
<feature type="compositionally biased region" description="Polar residues" evidence="5">
    <location>
        <begin position="57"/>
        <end position="67"/>
    </location>
</feature>
<feature type="compositionally biased region" description="Polar residues" evidence="5">
    <location>
        <begin position="276"/>
        <end position="296"/>
    </location>
</feature>
<dbReference type="VEuPathDB" id="FungiDB:G647_02791"/>
<dbReference type="PROSITE" id="PS50016">
    <property type="entry name" value="ZF_PHD_2"/>
    <property type="match status" value="1"/>
</dbReference>
<dbReference type="InterPro" id="IPR019786">
    <property type="entry name" value="Zinc_finger_PHD-type_CS"/>
</dbReference>
<dbReference type="CDD" id="cd15502">
    <property type="entry name" value="PHD_Phf1p_Phf2p_like"/>
    <property type="match status" value="1"/>
</dbReference>
<dbReference type="EMBL" id="KB822703">
    <property type="protein sequence ID" value="ETI26014.1"/>
    <property type="molecule type" value="Genomic_DNA"/>
</dbReference>
<dbReference type="HOGENOM" id="CLU_033346_0_0_1"/>
<dbReference type="Gene3D" id="3.30.40.10">
    <property type="entry name" value="Zinc/RING finger domain, C3HC4 (zinc finger)"/>
    <property type="match status" value="1"/>
</dbReference>
<dbReference type="GeneID" id="19981284"/>
<keyword evidence="1" id="KW-0479">Metal-binding</keyword>
<accession>V9DGK0</accession>
<keyword evidence="3" id="KW-0862">Zinc</keyword>
<dbReference type="InterPro" id="IPR001965">
    <property type="entry name" value="Znf_PHD"/>
</dbReference>
<feature type="compositionally biased region" description="Polar residues" evidence="5">
    <location>
        <begin position="160"/>
        <end position="177"/>
    </location>
</feature>
<dbReference type="GO" id="GO:0008270">
    <property type="term" value="F:zinc ion binding"/>
    <property type="evidence" value="ECO:0007669"/>
    <property type="project" value="UniProtKB-KW"/>
</dbReference>
<dbReference type="AlphaFoldDB" id="V9DGK0"/>
<evidence type="ECO:0000259" key="6">
    <source>
        <dbReference type="PROSITE" id="PS50016"/>
    </source>
</evidence>
<protein>
    <recommendedName>
        <fullName evidence="6">PHD-type domain-containing protein</fullName>
    </recommendedName>
</protein>
<organism evidence="7 8">
    <name type="scientific">Cladophialophora carrionii CBS 160.54</name>
    <dbReference type="NCBI Taxonomy" id="1279043"/>
    <lineage>
        <taxon>Eukaryota</taxon>
        <taxon>Fungi</taxon>
        <taxon>Dikarya</taxon>
        <taxon>Ascomycota</taxon>
        <taxon>Pezizomycotina</taxon>
        <taxon>Eurotiomycetes</taxon>
        <taxon>Chaetothyriomycetidae</taxon>
        <taxon>Chaetothyriales</taxon>
        <taxon>Herpotrichiellaceae</taxon>
        <taxon>Cladophialophora</taxon>
    </lineage>
</organism>
<keyword evidence="2 4" id="KW-0863">Zinc-finger</keyword>
<feature type="domain" description="PHD-type" evidence="6">
    <location>
        <begin position="347"/>
        <end position="403"/>
    </location>
</feature>
<evidence type="ECO:0000313" key="7">
    <source>
        <dbReference type="EMBL" id="ETI26014.1"/>
    </source>
</evidence>
<evidence type="ECO:0000256" key="5">
    <source>
        <dbReference type="SAM" id="MobiDB-lite"/>
    </source>
</evidence>
<evidence type="ECO:0000256" key="4">
    <source>
        <dbReference type="PROSITE-ProRule" id="PRU00146"/>
    </source>
</evidence>